<protein>
    <submittedName>
        <fullName evidence="1">Uncharacterized protein</fullName>
    </submittedName>
</protein>
<dbReference type="Proteomes" id="UP001177021">
    <property type="component" value="Unassembled WGS sequence"/>
</dbReference>
<proteinExistence type="predicted"/>
<reference evidence="1" key="1">
    <citation type="submission" date="2023-10" db="EMBL/GenBank/DDBJ databases">
        <authorList>
            <person name="Rodriguez Cubillos JULIANA M."/>
            <person name="De Vega J."/>
        </authorList>
    </citation>
    <scope>NUCLEOTIDE SEQUENCE</scope>
</reference>
<sequence length="67" mass="7703">MEMGKNKTKIVKFVHVMIILNYIILFAMIIDAGNRCFQDSDCPQNMCSPPFKPGCFYGWCVPELILE</sequence>
<gene>
    <name evidence="1" type="ORF">MILVUS5_LOCUS10373</name>
</gene>
<evidence type="ECO:0000313" key="1">
    <source>
        <dbReference type="EMBL" id="CAJ2640535.1"/>
    </source>
</evidence>
<evidence type="ECO:0000313" key="2">
    <source>
        <dbReference type="Proteomes" id="UP001177021"/>
    </source>
</evidence>
<name>A0ACB0J8P6_TRIPR</name>
<keyword evidence="2" id="KW-1185">Reference proteome</keyword>
<dbReference type="EMBL" id="CASHSV030000024">
    <property type="protein sequence ID" value="CAJ2640535.1"/>
    <property type="molecule type" value="Genomic_DNA"/>
</dbReference>
<accession>A0ACB0J8P6</accession>
<comment type="caution">
    <text evidence="1">The sequence shown here is derived from an EMBL/GenBank/DDBJ whole genome shotgun (WGS) entry which is preliminary data.</text>
</comment>
<organism evidence="1 2">
    <name type="scientific">Trifolium pratense</name>
    <name type="common">Red clover</name>
    <dbReference type="NCBI Taxonomy" id="57577"/>
    <lineage>
        <taxon>Eukaryota</taxon>
        <taxon>Viridiplantae</taxon>
        <taxon>Streptophyta</taxon>
        <taxon>Embryophyta</taxon>
        <taxon>Tracheophyta</taxon>
        <taxon>Spermatophyta</taxon>
        <taxon>Magnoliopsida</taxon>
        <taxon>eudicotyledons</taxon>
        <taxon>Gunneridae</taxon>
        <taxon>Pentapetalae</taxon>
        <taxon>rosids</taxon>
        <taxon>fabids</taxon>
        <taxon>Fabales</taxon>
        <taxon>Fabaceae</taxon>
        <taxon>Papilionoideae</taxon>
        <taxon>50 kb inversion clade</taxon>
        <taxon>NPAAA clade</taxon>
        <taxon>Hologalegina</taxon>
        <taxon>IRL clade</taxon>
        <taxon>Trifolieae</taxon>
        <taxon>Trifolium</taxon>
    </lineage>
</organism>